<accession>A7I3P6</accession>
<protein>
    <submittedName>
        <fullName evidence="1">Uncharacterized protein</fullName>
    </submittedName>
</protein>
<dbReference type="STRING" id="360107.CHAB381_1614"/>
<dbReference type="AlphaFoldDB" id="A7I3P6"/>
<keyword evidence="2" id="KW-1185">Reference proteome</keyword>
<organism evidence="1 2">
    <name type="scientific">Campylobacter hominis (strain ATCC BAA-381 / DSM 21671 / CCUG 45161 / LMG 19568 / NCTC 13146 / CH001A)</name>
    <dbReference type="NCBI Taxonomy" id="360107"/>
    <lineage>
        <taxon>Bacteria</taxon>
        <taxon>Pseudomonadati</taxon>
        <taxon>Campylobacterota</taxon>
        <taxon>Epsilonproteobacteria</taxon>
        <taxon>Campylobacterales</taxon>
        <taxon>Campylobacteraceae</taxon>
        <taxon>Campylobacter</taxon>
    </lineage>
</organism>
<dbReference type="EMBL" id="CP000776">
    <property type="protein sequence ID" value="ABS52319.1"/>
    <property type="molecule type" value="Genomic_DNA"/>
</dbReference>
<dbReference type="HOGENOM" id="CLU_2521383_0_0_7"/>
<evidence type="ECO:0000313" key="2">
    <source>
        <dbReference type="Proteomes" id="UP000002407"/>
    </source>
</evidence>
<sequence length="84" mass="10127">MIFYKILYSLCEFVKKRIPIKFKEIFFHIKFSYKNILKYKKSVPNIKIYGKIKYNNAKIAINFVKLNKNVKILHATKIDKNLIN</sequence>
<name>A7I3P6_CAMHC</name>
<evidence type="ECO:0000313" key="1">
    <source>
        <dbReference type="EMBL" id="ABS52319.1"/>
    </source>
</evidence>
<proteinExistence type="predicted"/>
<gene>
    <name evidence="1" type="ordered locus">CHAB381_1614</name>
</gene>
<reference evidence="2" key="1">
    <citation type="submission" date="2007-07" db="EMBL/GenBank/DDBJ databases">
        <title>Complete genome sequence of Campylobacter hominis ATCC BAA-381, a commensal isolated from the human gastrointestinal tract.</title>
        <authorList>
            <person name="Fouts D.E."/>
            <person name="Mongodin E.F."/>
            <person name="Puiu D."/>
            <person name="Sebastian Y."/>
            <person name="Miller W.G."/>
            <person name="Mandrell R.E."/>
            <person name="Nelson K.E."/>
        </authorList>
    </citation>
    <scope>NUCLEOTIDE SEQUENCE [LARGE SCALE GENOMIC DNA]</scope>
    <source>
        <strain evidence="2">ATCC BAA-381 / LMG 19568 / NCTC 13146 / CH001A</strain>
    </source>
</reference>
<dbReference type="KEGG" id="cha:CHAB381_1614"/>
<dbReference type="Proteomes" id="UP000002407">
    <property type="component" value="Chromosome"/>
</dbReference>